<sequence>MVISPEHRQGRKTVDRNEVLLVGRLSAAAEEHALPSGDTVTKWRVIVRRRRHRRGAALTDSIPCVTFNPEVAAIVRTLKPRDCIEVAGSFRCRVFGPSAAKVWRYEVEVSSAKPFEAELTEPDAPAPDPSAGSEGNVTALIPRQVAYLARAA</sequence>
<dbReference type="GO" id="GO:0003697">
    <property type="term" value="F:single-stranded DNA binding"/>
    <property type="evidence" value="ECO:0007669"/>
    <property type="project" value="InterPro"/>
</dbReference>
<keyword evidence="4" id="KW-1185">Reference proteome</keyword>
<evidence type="ECO:0000256" key="1">
    <source>
        <dbReference type="ARBA" id="ARBA00023125"/>
    </source>
</evidence>
<evidence type="ECO:0008006" key="5">
    <source>
        <dbReference type="Google" id="ProtNLM"/>
    </source>
</evidence>
<evidence type="ECO:0000256" key="2">
    <source>
        <dbReference type="PROSITE-ProRule" id="PRU00252"/>
    </source>
</evidence>
<dbReference type="AlphaFoldDB" id="A0A4R4MZJ8"/>
<gene>
    <name evidence="3" type="ORF">E1267_33420</name>
</gene>
<protein>
    <recommendedName>
        <fullName evidence="5">Single-stranded DNA-binding protein</fullName>
    </recommendedName>
</protein>
<dbReference type="InterPro" id="IPR000424">
    <property type="entry name" value="Primosome_PriB/ssb"/>
</dbReference>
<comment type="caution">
    <text evidence="3">The sequence shown here is derived from an EMBL/GenBank/DDBJ whole genome shotgun (WGS) entry which is preliminary data.</text>
</comment>
<dbReference type="Gene3D" id="2.40.50.140">
    <property type="entry name" value="Nucleic acid-binding proteins"/>
    <property type="match status" value="1"/>
</dbReference>
<name>A0A4R4MZJ8_9ACTN</name>
<accession>A0A4R4MZJ8</accession>
<keyword evidence="1 2" id="KW-0238">DNA-binding</keyword>
<proteinExistence type="predicted"/>
<dbReference type="Pfam" id="PF00436">
    <property type="entry name" value="SSB"/>
    <property type="match status" value="1"/>
</dbReference>
<evidence type="ECO:0000313" key="3">
    <source>
        <dbReference type="EMBL" id="TDC00904.1"/>
    </source>
</evidence>
<dbReference type="PROSITE" id="PS50935">
    <property type="entry name" value="SSB"/>
    <property type="match status" value="1"/>
</dbReference>
<dbReference type="Proteomes" id="UP000295157">
    <property type="component" value="Unassembled WGS sequence"/>
</dbReference>
<dbReference type="InterPro" id="IPR012340">
    <property type="entry name" value="NA-bd_OB-fold"/>
</dbReference>
<dbReference type="EMBL" id="SMJZ01000174">
    <property type="protein sequence ID" value="TDC00904.1"/>
    <property type="molecule type" value="Genomic_DNA"/>
</dbReference>
<organism evidence="3 4">
    <name type="scientific">Nonomuraea longispora</name>
    <dbReference type="NCBI Taxonomy" id="1848320"/>
    <lineage>
        <taxon>Bacteria</taxon>
        <taxon>Bacillati</taxon>
        <taxon>Actinomycetota</taxon>
        <taxon>Actinomycetes</taxon>
        <taxon>Streptosporangiales</taxon>
        <taxon>Streptosporangiaceae</taxon>
        <taxon>Nonomuraea</taxon>
    </lineage>
</organism>
<evidence type="ECO:0000313" key="4">
    <source>
        <dbReference type="Proteomes" id="UP000295157"/>
    </source>
</evidence>
<dbReference type="OrthoDB" id="5186768at2"/>
<reference evidence="3 4" key="1">
    <citation type="submission" date="2019-02" db="EMBL/GenBank/DDBJ databases">
        <title>Draft genome sequences of novel Actinobacteria.</title>
        <authorList>
            <person name="Sahin N."/>
            <person name="Ay H."/>
            <person name="Saygin H."/>
        </authorList>
    </citation>
    <scope>NUCLEOTIDE SEQUENCE [LARGE SCALE GENOMIC DNA]</scope>
    <source>
        <strain evidence="3 4">KC201</strain>
    </source>
</reference>
<dbReference type="SUPFAM" id="SSF50249">
    <property type="entry name" value="Nucleic acid-binding proteins"/>
    <property type="match status" value="1"/>
</dbReference>